<feature type="domain" description="No apical meristem-associated C-terminal" evidence="2">
    <location>
        <begin position="59"/>
        <end position="138"/>
    </location>
</feature>
<feature type="compositionally biased region" description="Polar residues" evidence="1">
    <location>
        <begin position="100"/>
        <end position="115"/>
    </location>
</feature>
<organism evidence="3 4">
    <name type="scientific">Coptis chinensis</name>
    <dbReference type="NCBI Taxonomy" id="261450"/>
    <lineage>
        <taxon>Eukaryota</taxon>
        <taxon>Viridiplantae</taxon>
        <taxon>Streptophyta</taxon>
        <taxon>Embryophyta</taxon>
        <taxon>Tracheophyta</taxon>
        <taxon>Spermatophyta</taxon>
        <taxon>Magnoliopsida</taxon>
        <taxon>Ranunculales</taxon>
        <taxon>Ranunculaceae</taxon>
        <taxon>Coptidoideae</taxon>
        <taxon>Coptis</taxon>
    </lineage>
</organism>
<gene>
    <name evidence="3" type="ORF">IFM89_025370</name>
</gene>
<dbReference type="Proteomes" id="UP000631114">
    <property type="component" value="Unassembled WGS sequence"/>
</dbReference>
<dbReference type="OrthoDB" id="1707177at2759"/>
<comment type="caution">
    <text evidence="3">The sequence shown here is derived from an EMBL/GenBank/DDBJ whole genome shotgun (WGS) entry which is preliminary data.</text>
</comment>
<dbReference type="AlphaFoldDB" id="A0A835M6M1"/>
<name>A0A835M6M1_9MAGN</name>
<reference evidence="3 4" key="1">
    <citation type="submission" date="2020-10" db="EMBL/GenBank/DDBJ databases">
        <title>The Coptis chinensis genome and diversification of protoberbering-type alkaloids.</title>
        <authorList>
            <person name="Wang B."/>
            <person name="Shu S."/>
            <person name="Song C."/>
            <person name="Liu Y."/>
        </authorList>
    </citation>
    <scope>NUCLEOTIDE SEQUENCE [LARGE SCALE GENOMIC DNA]</scope>
    <source>
        <strain evidence="3">HL-2020</strain>
        <tissue evidence="3">Leaf</tissue>
    </source>
</reference>
<sequence>MAPGLDFSDWWAKETRKGTPVVVTMENPNYSLLEIEGPDVPFQPIMEAKRVYANVQETQFKFDTCWKILKTTPKWNQLMTKNESTNKSKKLRVTIKPNGGDSSSSNLTTPGSTDSCFDPMLVETSTTKERPIGCKAEKD</sequence>
<keyword evidence="4" id="KW-1185">Reference proteome</keyword>
<evidence type="ECO:0000313" key="3">
    <source>
        <dbReference type="EMBL" id="KAF9621638.1"/>
    </source>
</evidence>
<dbReference type="EMBL" id="JADFTS010000002">
    <property type="protein sequence ID" value="KAF9621638.1"/>
    <property type="molecule type" value="Genomic_DNA"/>
</dbReference>
<evidence type="ECO:0000313" key="4">
    <source>
        <dbReference type="Proteomes" id="UP000631114"/>
    </source>
</evidence>
<protein>
    <recommendedName>
        <fullName evidence="2">No apical meristem-associated C-terminal domain-containing protein</fullName>
    </recommendedName>
</protein>
<accession>A0A835M6M1</accession>
<evidence type="ECO:0000256" key="1">
    <source>
        <dbReference type="SAM" id="MobiDB-lite"/>
    </source>
</evidence>
<proteinExistence type="predicted"/>
<evidence type="ECO:0000259" key="2">
    <source>
        <dbReference type="Pfam" id="PF14303"/>
    </source>
</evidence>
<dbReference type="Pfam" id="PF14303">
    <property type="entry name" value="NAM-associated"/>
    <property type="match status" value="1"/>
</dbReference>
<feature type="region of interest" description="Disordered" evidence="1">
    <location>
        <begin position="79"/>
        <end position="118"/>
    </location>
</feature>
<dbReference type="InterPro" id="IPR029466">
    <property type="entry name" value="NAM-associated_C"/>
</dbReference>